<protein>
    <recommendedName>
        <fullName evidence="1">HDOD domain-containing protein</fullName>
    </recommendedName>
</protein>
<dbReference type="PANTHER" id="PTHR33525">
    <property type="match status" value="1"/>
</dbReference>
<reference evidence="2 3" key="1">
    <citation type="journal article" date="2016" name="Front. Microbiol.">
        <title>Genomic Resource of Rice Seed Associated Bacteria.</title>
        <authorList>
            <person name="Midha S."/>
            <person name="Bansal K."/>
            <person name="Sharma S."/>
            <person name="Kumar N."/>
            <person name="Patil P.P."/>
            <person name="Chaudhry V."/>
            <person name="Patil P.B."/>
        </authorList>
    </citation>
    <scope>NUCLEOTIDE SEQUENCE [LARGE SCALE GENOMIC DNA]</scope>
    <source>
        <strain evidence="2 3">NS331</strain>
    </source>
</reference>
<dbReference type="SUPFAM" id="SSF109604">
    <property type="entry name" value="HD-domain/PDEase-like"/>
    <property type="match status" value="1"/>
</dbReference>
<evidence type="ECO:0000259" key="1">
    <source>
        <dbReference type="PROSITE" id="PS51833"/>
    </source>
</evidence>
<organism evidence="2 3">
    <name type="scientific">Pseudacidovorax intermedius</name>
    <dbReference type="NCBI Taxonomy" id="433924"/>
    <lineage>
        <taxon>Bacteria</taxon>
        <taxon>Pseudomonadati</taxon>
        <taxon>Pseudomonadota</taxon>
        <taxon>Betaproteobacteria</taxon>
        <taxon>Burkholderiales</taxon>
        <taxon>Comamonadaceae</taxon>
        <taxon>Pseudacidovorax</taxon>
    </lineage>
</organism>
<name>A0A147GQU2_9BURK</name>
<dbReference type="EMBL" id="LDSL01000105">
    <property type="protein sequence ID" value="KTT18133.1"/>
    <property type="molecule type" value="Genomic_DNA"/>
</dbReference>
<dbReference type="PANTHER" id="PTHR33525:SF4">
    <property type="entry name" value="CYCLIC DI-GMP PHOSPHODIESTERASE CDGJ"/>
    <property type="match status" value="1"/>
</dbReference>
<keyword evidence="3" id="KW-1185">Reference proteome</keyword>
<dbReference type="InterPro" id="IPR013976">
    <property type="entry name" value="HDOD"/>
</dbReference>
<dbReference type="Gene3D" id="1.10.3210.10">
    <property type="entry name" value="Hypothetical protein af1432"/>
    <property type="match status" value="1"/>
</dbReference>
<dbReference type="AlphaFoldDB" id="A0A147GQU2"/>
<evidence type="ECO:0000313" key="3">
    <source>
        <dbReference type="Proteomes" id="UP000072741"/>
    </source>
</evidence>
<dbReference type="Pfam" id="PF08668">
    <property type="entry name" value="HDOD"/>
    <property type="match status" value="1"/>
</dbReference>
<proteinExistence type="predicted"/>
<dbReference type="PROSITE" id="PS51833">
    <property type="entry name" value="HDOD"/>
    <property type="match status" value="1"/>
</dbReference>
<dbReference type="InterPro" id="IPR052340">
    <property type="entry name" value="RNase_Y/CdgJ"/>
</dbReference>
<dbReference type="Proteomes" id="UP000072741">
    <property type="component" value="Unassembled WGS sequence"/>
</dbReference>
<sequence length="157" mass="16287">MRAAGLTAFIVLSSMSTPSSPSLPAPLVGFLPTRADALPAEQAAKVGAVLRKIPPPPRALRQLVSADFIEQASAADMADLVMGEPLVAAKVLAAVNSPVYGLRQPVASVSQAITFLGTGTVRTICLRHMTNLSFKNAVKLGRRVLDTLDTLDAAGGI</sequence>
<feature type="non-terminal residue" evidence="2">
    <location>
        <position position="157"/>
    </location>
</feature>
<comment type="caution">
    <text evidence="2">The sequence shown here is derived from an EMBL/GenBank/DDBJ whole genome shotgun (WGS) entry which is preliminary data.</text>
</comment>
<evidence type="ECO:0000313" key="2">
    <source>
        <dbReference type="EMBL" id="KTT18133.1"/>
    </source>
</evidence>
<accession>A0A147GQU2</accession>
<gene>
    <name evidence="2" type="ORF">NS331_16220</name>
</gene>
<feature type="domain" description="HDOD" evidence="1">
    <location>
        <begin position="53"/>
        <end position="157"/>
    </location>
</feature>